<dbReference type="InterPro" id="IPR058240">
    <property type="entry name" value="rSAM_sf"/>
</dbReference>
<dbReference type="GO" id="GO:0006779">
    <property type="term" value="P:porphyrin-containing compound biosynthetic process"/>
    <property type="evidence" value="ECO:0007669"/>
    <property type="project" value="InterPro"/>
</dbReference>
<dbReference type="SMART" id="SM00729">
    <property type="entry name" value="Elp3"/>
    <property type="match status" value="1"/>
</dbReference>
<evidence type="ECO:0000259" key="2">
    <source>
        <dbReference type="PROSITE" id="PS51918"/>
    </source>
</evidence>
<dbReference type="InterPro" id="IPR004559">
    <property type="entry name" value="HemW-like"/>
</dbReference>
<dbReference type="PROSITE" id="PS51918">
    <property type="entry name" value="RADICAL_SAM"/>
    <property type="match status" value="1"/>
</dbReference>
<dbReference type="PANTHER" id="PTHR13932:SF5">
    <property type="entry name" value="RADICAL S-ADENOSYL METHIONINE DOMAIN-CONTAINING PROTEIN 1, MITOCHONDRIAL"/>
    <property type="match status" value="1"/>
</dbReference>
<dbReference type="PANTHER" id="PTHR13932">
    <property type="entry name" value="COPROPORPHYRINIGEN III OXIDASE"/>
    <property type="match status" value="1"/>
</dbReference>
<dbReference type="SUPFAM" id="SSF102114">
    <property type="entry name" value="Radical SAM enzymes"/>
    <property type="match status" value="1"/>
</dbReference>
<dbReference type="NCBIfam" id="TIGR00539">
    <property type="entry name" value="hemN_rel"/>
    <property type="match status" value="1"/>
</dbReference>
<dbReference type="Pfam" id="PF04055">
    <property type="entry name" value="Radical_SAM"/>
    <property type="match status" value="1"/>
</dbReference>
<reference evidence="3" key="1">
    <citation type="submission" date="2018-05" db="EMBL/GenBank/DDBJ databases">
        <authorList>
            <person name="Lanie J.A."/>
            <person name="Ng W.-L."/>
            <person name="Kazmierczak K.M."/>
            <person name="Andrzejewski T.M."/>
            <person name="Davidsen T.M."/>
            <person name="Wayne K.J."/>
            <person name="Tettelin H."/>
            <person name="Glass J.I."/>
            <person name="Rusch D."/>
            <person name="Podicherti R."/>
            <person name="Tsui H.-C.T."/>
            <person name="Winkler M.E."/>
        </authorList>
    </citation>
    <scope>NUCLEOTIDE SEQUENCE</scope>
</reference>
<dbReference type="EMBL" id="UINC01004421">
    <property type="protein sequence ID" value="SVA14196.1"/>
    <property type="molecule type" value="Genomic_DNA"/>
</dbReference>
<dbReference type="InterPro" id="IPR006638">
    <property type="entry name" value="Elp3/MiaA/NifB-like_rSAM"/>
</dbReference>
<dbReference type="Pfam" id="PF06969">
    <property type="entry name" value="HemN_C"/>
    <property type="match status" value="1"/>
</dbReference>
<evidence type="ECO:0000256" key="1">
    <source>
        <dbReference type="ARBA" id="ARBA00006100"/>
    </source>
</evidence>
<dbReference type="InterPro" id="IPR023404">
    <property type="entry name" value="rSAM_horseshoe"/>
</dbReference>
<dbReference type="CDD" id="cd01335">
    <property type="entry name" value="Radical_SAM"/>
    <property type="match status" value="1"/>
</dbReference>
<name>A0A381TDI7_9ZZZZ</name>
<dbReference type="AlphaFoldDB" id="A0A381TDI7"/>
<protein>
    <recommendedName>
        <fullName evidence="2">Radical SAM core domain-containing protein</fullName>
    </recommendedName>
</protein>
<organism evidence="3">
    <name type="scientific">marine metagenome</name>
    <dbReference type="NCBI Taxonomy" id="408172"/>
    <lineage>
        <taxon>unclassified sequences</taxon>
        <taxon>metagenomes</taxon>
        <taxon>ecological metagenomes</taxon>
    </lineage>
</organism>
<dbReference type="Gene3D" id="3.80.30.20">
    <property type="entry name" value="tm_1862 like domain"/>
    <property type="match status" value="1"/>
</dbReference>
<dbReference type="GO" id="GO:0005737">
    <property type="term" value="C:cytoplasm"/>
    <property type="evidence" value="ECO:0007669"/>
    <property type="project" value="InterPro"/>
</dbReference>
<accession>A0A381TDI7</accession>
<dbReference type="InterPro" id="IPR034505">
    <property type="entry name" value="Coproporphyrinogen-III_oxidase"/>
</dbReference>
<dbReference type="SFLD" id="SFLDS00029">
    <property type="entry name" value="Radical_SAM"/>
    <property type="match status" value="1"/>
</dbReference>
<dbReference type="InterPro" id="IPR010723">
    <property type="entry name" value="HemN_C"/>
</dbReference>
<feature type="domain" description="Radical SAM core" evidence="2">
    <location>
        <begin position="9"/>
        <end position="254"/>
    </location>
</feature>
<dbReference type="GO" id="GO:0051539">
    <property type="term" value="F:4 iron, 4 sulfur cluster binding"/>
    <property type="evidence" value="ECO:0007669"/>
    <property type="project" value="InterPro"/>
</dbReference>
<comment type="similarity">
    <text evidence="1">Belongs to the anaerobic coproporphyrinogen-III oxidase family. HemW subfamily.</text>
</comment>
<gene>
    <name evidence="3" type="ORF">METZ01_LOCUS67050</name>
</gene>
<dbReference type="GO" id="GO:0004109">
    <property type="term" value="F:coproporphyrinogen oxidase activity"/>
    <property type="evidence" value="ECO:0007669"/>
    <property type="project" value="InterPro"/>
</dbReference>
<sequence length="407" mass="47177">MELVDNYQKIICPIPAVYLHIPFCRHICPFCSFAVRRDRSELHEKYIQGMAVEIERRAAWMKENIQFNRDENFFVENLLESIYFGGGTPSSLRIQEVVYLLSQVRNSFPWSDKIEISFEMNPEDVNPEYLRGLAEIGVNRLSLGGQSFQSSTLKKLRRIHSGSELRQSLKAIADSAIDNWNLDLMFGIPGQSISMFRKDVEEALSYNPSHISLYGLEIHEKTPFGQNERIIKWESEHQELFEEMYLWAIERLEKAGLFQYEISNFALKAKEGRNNLLVWSGNEYLGFGVGAHSYLSQARWGNKRSLNTYLKHLDQNSWPVDFEEQLQVNEQAAESLMLALRQPEGVNIEQWQKRYGLKWEKEQLDLVNELCAAGRALRKGQHLCLTAKGMLLADRITVELMPESCRK</sequence>
<proteinExistence type="inferred from homology"/>
<dbReference type="SFLD" id="SFLDG01065">
    <property type="entry name" value="anaerobic_coproporphyrinogen-I"/>
    <property type="match status" value="1"/>
</dbReference>
<dbReference type="SFLD" id="SFLDF00562">
    <property type="entry name" value="HemN-like__clustered_with_heat"/>
    <property type="match status" value="1"/>
</dbReference>
<dbReference type="InterPro" id="IPR007197">
    <property type="entry name" value="rSAM"/>
</dbReference>
<evidence type="ECO:0000313" key="3">
    <source>
        <dbReference type="EMBL" id="SVA14196.1"/>
    </source>
</evidence>